<keyword evidence="3" id="KW-1185">Reference proteome</keyword>
<dbReference type="SUPFAM" id="SSF53098">
    <property type="entry name" value="Ribonuclease H-like"/>
    <property type="match status" value="1"/>
</dbReference>
<accession>A0A8X8YDD6</accession>
<gene>
    <name evidence="2" type="ORF">SASPL_108578</name>
</gene>
<evidence type="ECO:0000259" key="1">
    <source>
        <dbReference type="Pfam" id="PF13456"/>
    </source>
</evidence>
<name>A0A8X8YDD6_SALSN</name>
<dbReference type="GO" id="GO:0003676">
    <property type="term" value="F:nucleic acid binding"/>
    <property type="evidence" value="ECO:0007669"/>
    <property type="project" value="InterPro"/>
</dbReference>
<dbReference type="PANTHER" id="PTHR47074:SF11">
    <property type="entry name" value="REVERSE TRANSCRIPTASE-LIKE PROTEIN"/>
    <property type="match status" value="1"/>
</dbReference>
<feature type="domain" description="RNase H type-1" evidence="1">
    <location>
        <begin position="85"/>
        <end position="197"/>
    </location>
</feature>
<sequence>MGSYAESSIEEMLATLINKVDKIDTRVSTMQASTSTMLKDSVSINKQVHPRNTTLSWKGFNPRLGGGDTSQRSISPKKVDVSHSSYRTKNGRVGLGVIFRDEKRMVVFPCKTELRVDGSTTLMEGIVIRYGLNMALLQNISKVYVQCDNQNLIRGLHGDVDLDSYSEVVKDDILAIARRVDVVDFQFIPRACNRVTHL</sequence>
<dbReference type="Proteomes" id="UP000298416">
    <property type="component" value="Unassembled WGS sequence"/>
</dbReference>
<organism evidence="2">
    <name type="scientific">Salvia splendens</name>
    <name type="common">Scarlet sage</name>
    <dbReference type="NCBI Taxonomy" id="180675"/>
    <lineage>
        <taxon>Eukaryota</taxon>
        <taxon>Viridiplantae</taxon>
        <taxon>Streptophyta</taxon>
        <taxon>Embryophyta</taxon>
        <taxon>Tracheophyta</taxon>
        <taxon>Spermatophyta</taxon>
        <taxon>Magnoliopsida</taxon>
        <taxon>eudicotyledons</taxon>
        <taxon>Gunneridae</taxon>
        <taxon>Pentapetalae</taxon>
        <taxon>asterids</taxon>
        <taxon>lamiids</taxon>
        <taxon>Lamiales</taxon>
        <taxon>Lamiaceae</taxon>
        <taxon>Nepetoideae</taxon>
        <taxon>Mentheae</taxon>
        <taxon>Salviinae</taxon>
        <taxon>Salvia</taxon>
        <taxon>Salvia subgen. Calosphace</taxon>
        <taxon>core Calosphace</taxon>
    </lineage>
</organism>
<dbReference type="Pfam" id="PF13456">
    <property type="entry name" value="RVT_3"/>
    <property type="match status" value="1"/>
</dbReference>
<dbReference type="InterPro" id="IPR036397">
    <property type="entry name" value="RNaseH_sf"/>
</dbReference>
<dbReference type="GO" id="GO:0004523">
    <property type="term" value="F:RNA-DNA hybrid ribonuclease activity"/>
    <property type="evidence" value="ECO:0007669"/>
    <property type="project" value="InterPro"/>
</dbReference>
<reference evidence="2" key="1">
    <citation type="submission" date="2018-01" db="EMBL/GenBank/DDBJ databases">
        <authorList>
            <person name="Mao J.F."/>
        </authorList>
    </citation>
    <scope>NUCLEOTIDE SEQUENCE</scope>
    <source>
        <strain evidence="2">Huo1</strain>
        <tissue evidence="2">Leaf</tissue>
    </source>
</reference>
<dbReference type="EMBL" id="PNBA02000003">
    <property type="protein sequence ID" value="KAG6430508.1"/>
    <property type="molecule type" value="Genomic_DNA"/>
</dbReference>
<evidence type="ECO:0000313" key="3">
    <source>
        <dbReference type="Proteomes" id="UP000298416"/>
    </source>
</evidence>
<protein>
    <recommendedName>
        <fullName evidence="1">RNase H type-1 domain-containing protein</fullName>
    </recommendedName>
</protein>
<dbReference type="InterPro" id="IPR002156">
    <property type="entry name" value="RNaseH_domain"/>
</dbReference>
<reference evidence="2" key="2">
    <citation type="submission" date="2020-08" db="EMBL/GenBank/DDBJ databases">
        <title>Plant Genome Project.</title>
        <authorList>
            <person name="Zhang R.-G."/>
        </authorList>
    </citation>
    <scope>NUCLEOTIDE SEQUENCE</scope>
    <source>
        <strain evidence="2">Huo1</strain>
        <tissue evidence="2">Leaf</tissue>
    </source>
</reference>
<evidence type="ECO:0000313" key="2">
    <source>
        <dbReference type="EMBL" id="KAG6430508.1"/>
    </source>
</evidence>
<dbReference type="PANTHER" id="PTHR47074">
    <property type="entry name" value="BNAC02G40300D PROTEIN"/>
    <property type="match status" value="1"/>
</dbReference>
<dbReference type="AlphaFoldDB" id="A0A8X8YDD6"/>
<proteinExistence type="predicted"/>
<dbReference type="CDD" id="cd06222">
    <property type="entry name" value="RNase_H_like"/>
    <property type="match status" value="1"/>
</dbReference>
<dbReference type="InterPro" id="IPR012337">
    <property type="entry name" value="RNaseH-like_sf"/>
</dbReference>
<dbReference type="Gene3D" id="3.30.420.10">
    <property type="entry name" value="Ribonuclease H-like superfamily/Ribonuclease H"/>
    <property type="match status" value="1"/>
</dbReference>
<comment type="caution">
    <text evidence="2">The sequence shown here is derived from an EMBL/GenBank/DDBJ whole genome shotgun (WGS) entry which is preliminary data.</text>
</comment>
<dbReference type="InterPro" id="IPR052929">
    <property type="entry name" value="RNase_H-like_EbsB-rel"/>
</dbReference>
<dbReference type="InterPro" id="IPR044730">
    <property type="entry name" value="RNase_H-like_dom_plant"/>
</dbReference>